<dbReference type="AlphaFoldDB" id="A0AAV0WYW4"/>
<reference evidence="1 2" key="1">
    <citation type="submission" date="2023-01" db="EMBL/GenBank/DDBJ databases">
        <authorList>
            <person name="Whitehead M."/>
        </authorList>
    </citation>
    <scope>NUCLEOTIDE SEQUENCE [LARGE SCALE GENOMIC DNA]</scope>
</reference>
<evidence type="ECO:0000313" key="1">
    <source>
        <dbReference type="EMBL" id="CAI6360963.1"/>
    </source>
</evidence>
<dbReference type="EMBL" id="CARXXK010000003">
    <property type="protein sequence ID" value="CAI6360963.1"/>
    <property type="molecule type" value="Genomic_DNA"/>
</dbReference>
<protein>
    <submittedName>
        <fullName evidence="1">Uncharacterized protein</fullName>
    </submittedName>
</protein>
<proteinExistence type="predicted"/>
<keyword evidence="2" id="KW-1185">Reference proteome</keyword>
<sequence length="270" mass="30619">MALVNRTFRDASLHPALSRRELFVYTAPVQRLRVDDRRRRFQDFKKALREPRRKRLCLKFRGTNRADIGRAFGDCGGWPPSIVSLHLDSLCWVSDLFLDAITGCCVSLEELRLENIGRLCFSDKPRRPMLALRSVRFDRVAVSDACFNVLMACAPNVKDVGIDNCQTYDWLDPAEAAVAGISNAGLSDANIVGYLQSTAAGTVDSLRLNQCCHVFGEIRPQALRLKSLLLSHDKPYLNTRRMIDYEKLESALALQVSRRDHRSLKMARHQ</sequence>
<dbReference type="InterPro" id="IPR032675">
    <property type="entry name" value="LRR_dom_sf"/>
</dbReference>
<organism evidence="1 2">
    <name type="scientific">Macrosiphum euphorbiae</name>
    <name type="common">potato aphid</name>
    <dbReference type="NCBI Taxonomy" id="13131"/>
    <lineage>
        <taxon>Eukaryota</taxon>
        <taxon>Metazoa</taxon>
        <taxon>Ecdysozoa</taxon>
        <taxon>Arthropoda</taxon>
        <taxon>Hexapoda</taxon>
        <taxon>Insecta</taxon>
        <taxon>Pterygota</taxon>
        <taxon>Neoptera</taxon>
        <taxon>Paraneoptera</taxon>
        <taxon>Hemiptera</taxon>
        <taxon>Sternorrhyncha</taxon>
        <taxon>Aphidomorpha</taxon>
        <taxon>Aphidoidea</taxon>
        <taxon>Aphididae</taxon>
        <taxon>Macrosiphini</taxon>
        <taxon>Macrosiphum</taxon>
    </lineage>
</organism>
<comment type="caution">
    <text evidence="1">The sequence shown here is derived from an EMBL/GenBank/DDBJ whole genome shotgun (WGS) entry which is preliminary data.</text>
</comment>
<accession>A0AAV0WYW4</accession>
<dbReference type="Gene3D" id="3.80.10.10">
    <property type="entry name" value="Ribonuclease Inhibitor"/>
    <property type="match status" value="1"/>
</dbReference>
<evidence type="ECO:0000313" key="2">
    <source>
        <dbReference type="Proteomes" id="UP001160148"/>
    </source>
</evidence>
<name>A0AAV0WYW4_9HEMI</name>
<gene>
    <name evidence="1" type="ORF">MEUPH1_LOCUS16198</name>
</gene>
<dbReference type="Proteomes" id="UP001160148">
    <property type="component" value="Unassembled WGS sequence"/>
</dbReference>